<dbReference type="GO" id="GO:0008270">
    <property type="term" value="F:zinc ion binding"/>
    <property type="evidence" value="ECO:0007669"/>
    <property type="project" value="UniProtKB-KW"/>
</dbReference>
<keyword evidence="5" id="KW-0862">Zinc</keyword>
<evidence type="ECO:0000313" key="8">
    <source>
        <dbReference type="EMBL" id="EKC39381.1"/>
    </source>
</evidence>
<dbReference type="PANTHER" id="PTHR24394:SF29">
    <property type="entry name" value="MYONEURIN"/>
    <property type="match status" value="1"/>
</dbReference>
<dbReference type="SUPFAM" id="SSF57667">
    <property type="entry name" value="beta-beta-alpha zinc fingers"/>
    <property type="match status" value="3"/>
</dbReference>
<protein>
    <recommendedName>
        <fullName evidence="7">C2H2-type domain-containing protein</fullName>
    </recommendedName>
</protein>
<dbReference type="PROSITE" id="PS50157">
    <property type="entry name" value="ZINC_FINGER_C2H2_2"/>
    <property type="match status" value="4"/>
</dbReference>
<dbReference type="HOGENOM" id="CLU_1588106_0_0_1"/>
<proteinExistence type="predicted"/>
<dbReference type="Pfam" id="PF13894">
    <property type="entry name" value="zf-C2H2_4"/>
    <property type="match status" value="1"/>
</dbReference>
<feature type="domain" description="C2H2-type" evidence="7">
    <location>
        <begin position="72"/>
        <end position="99"/>
    </location>
</feature>
<keyword evidence="4" id="KW-0863">Zinc-finger</keyword>
<evidence type="ECO:0000256" key="5">
    <source>
        <dbReference type="ARBA" id="ARBA00022833"/>
    </source>
</evidence>
<dbReference type="InterPro" id="IPR013087">
    <property type="entry name" value="Znf_C2H2_type"/>
</dbReference>
<evidence type="ECO:0000256" key="3">
    <source>
        <dbReference type="ARBA" id="ARBA00022737"/>
    </source>
</evidence>
<feature type="domain" description="C2H2-type" evidence="7">
    <location>
        <begin position="100"/>
        <end position="128"/>
    </location>
</feature>
<dbReference type="InParanoid" id="K1RWU2"/>
<feature type="domain" description="C2H2-type" evidence="7">
    <location>
        <begin position="129"/>
        <end position="157"/>
    </location>
</feature>
<dbReference type="InterPro" id="IPR036236">
    <property type="entry name" value="Znf_C2H2_sf"/>
</dbReference>
<keyword evidence="6" id="KW-0539">Nucleus</keyword>
<keyword evidence="2" id="KW-0479">Metal-binding</keyword>
<name>K1RWU2_MAGGI</name>
<dbReference type="Pfam" id="PF00096">
    <property type="entry name" value="zf-C2H2"/>
    <property type="match status" value="2"/>
</dbReference>
<evidence type="ECO:0000256" key="1">
    <source>
        <dbReference type="ARBA" id="ARBA00004123"/>
    </source>
</evidence>
<accession>K1RWU2</accession>
<dbReference type="AlphaFoldDB" id="K1RWU2"/>
<dbReference type="GO" id="GO:0000981">
    <property type="term" value="F:DNA-binding transcription factor activity, RNA polymerase II-specific"/>
    <property type="evidence" value="ECO:0007669"/>
    <property type="project" value="TreeGrafter"/>
</dbReference>
<gene>
    <name evidence="8" type="ORF">CGI_10018290</name>
</gene>
<evidence type="ECO:0000256" key="4">
    <source>
        <dbReference type="ARBA" id="ARBA00022771"/>
    </source>
</evidence>
<keyword evidence="3" id="KW-0677">Repeat</keyword>
<evidence type="ECO:0000256" key="6">
    <source>
        <dbReference type="ARBA" id="ARBA00023242"/>
    </source>
</evidence>
<sequence>MYGFRLNYIAQFNNDCVYSDFQYILSTVPVYISVIIFFKDDGNICEVCGKMFSSKQGMQEHKISEHTKEYKFKCGQCEKDFLSRTRFKSHLLLHLNEKPFACNKCTKAYVHKKDLQKHKLVQHDEGEKFKCDDCNSFFSYKSTLKRHIEAKHKKDNIFMLPLQFMHHV</sequence>
<feature type="domain" description="C2H2-type" evidence="7">
    <location>
        <begin position="43"/>
        <end position="71"/>
    </location>
</feature>
<dbReference type="SMART" id="SM00355">
    <property type="entry name" value="ZnF_C2H2"/>
    <property type="match status" value="4"/>
</dbReference>
<dbReference type="Gene3D" id="3.30.160.60">
    <property type="entry name" value="Classic Zinc Finger"/>
    <property type="match status" value="4"/>
</dbReference>
<dbReference type="PANTHER" id="PTHR24394">
    <property type="entry name" value="ZINC FINGER PROTEIN"/>
    <property type="match status" value="1"/>
</dbReference>
<dbReference type="EMBL" id="JH818267">
    <property type="protein sequence ID" value="EKC39381.1"/>
    <property type="molecule type" value="Genomic_DNA"/>
</dbReference>
<evidence type="ECO:0000256" key="2">
    <source>
        <dbReference type="ARBA" id="ARBA00022723"/>
    </source>
</evidence>
<comment type="subcellular location">
    <subcellularLocation>
        <location evidence="1">Nucleus</location>
    </subcellularLocation>
</comment>
<dbReference type="GO" id="GO:0005634">
    <property type="term" value="C:nucleus"/>
    <property type="evidence" value="ECO:0007669"/>
    <property type="project" value="UniProtKB-SubCell"/>
</dbReference>
<dbReference type="PROSITE" id="PS00028">
    <property type="entry name" value="ZINC_FINGER_C2H2_1"/>
    <property type="match status" value="4"/>
</dbReference>
<reference evidence="8" key="1">
    <citation type="journal article" date="2012" name="Nature">
        <title>The oyster genome reveals stress adaptation and complexity of shell formation.</title>
        <authorList>
            <person name="Zhang G."/>
            <person name="Fang X."/>
            <person name="Guo X."/>
            <person name="Li L."/>
            <person name="Luo R."/>
            <person name="Xu F."/>
            <person name="Yang P."/>
            <person name="Zhang L."/>
            <person name="Wang X."/>
            <person name="Qi H."/>
            <person name="Xiong Z."/>
            <person name="Que H."/>
            <person name="Xie Y."/>
            <person name="Holland P.W."/>
            <person name="Paps J."/>
            <person name="Zhu Y."/>
            <person name="Wu F."/>
            <person name="Chen Y."/>
            <person name="Wang J."/>
            <person name="Peng C."/>
            <person name="Meng J."/>
            <person name="Yang L."/>
            <person name="Liu J."/>
            <person name="Wen B."/>
            <person name="Zhang N."/>
            <person name="Huang Z."/>
            <person name="Zhu Q."/>
            <person name="Feng Y."/>
            <person name="Mount A."/>
            <person name="Hedgecock D."/>
            <person name="Xu Z."/>
            <person name="Liu Y."/>
            <person name="Domazet-Loso T."/>
            <person name="Du Y."/>
            <person name="Sun X."/>
            <person name="Zhang S."/>
            <person name="Liu B."/>
            <person name="Cheng P."/>
            <person name="Jiang X."/>
            <person name="Li J."/>
            <person name="Fan D."/>
            <person name="Wang W."/>
            <person name="Fu W."/>
            <person name="Wang T."/>
            <person name="Wang B."/>
            <person name="Zhang J."/>
            <person name="Peng Z."/>
            <person name="Li Y."/>
            <person name="Li N."/>
            <person name="Wang J."/>
            <person name="Chen M."/>
            <person name="He Y."/>
            <person name="Tan F."/>
            <person name="Song X."/>
            <person name="Zheng Q."/>
            <person name="Huang R."/>
            <person name="Yang H."/>
            <person name="Du X."/>
            <person name="Chen L."/>
            <person name="Yang M."/>
            <person name="Gaffney P.M."/>
            <person name="Wang S."/>
            <person name="Luo L."/>
            <person name="She Z."/>
            <person name="Ming Y."/>
            <person name="Huang W."/>
            <person name="Zhang S."/>
            <person name="Huang B."/>
            <person name="Zhang Y."/>
            <person name="Qu T."/>
            <person name="Ni P."/>
            <person name="Miao G."/>
            <person name="Wang J."/>
            <person name="Wang Q."/>
            <person name="Steinberg C.E."/>
            <person name="Wang H."/>
            <person name="Li N."/>
            <person name="Qian L."/>
            <person name="Zhang G."/>
            <person name="Li Y."/>
            <person name="Yang H."/>
            <person name="Liu X."/>
            <person name="Wang J."/>
            <person name="Yin Y."/>
            <person name="Wang J."/>
        </authorList>
    </citation>
    <scope>NUCLEOTIDE SEQUENCE [LARGE SCALE GENOMIC DNA]</scope>
    <source>
        <strain evidence="8">05x7-T-G4-1.051#20</strain>
    </source>
</reference>
<organism evidence="8">
    <name type="scientific">Magallana gigas</name>
    <name type="common">Pacific oyster</name>
    <name type="synonym">Crassostrea gigas</name>
    <dbReference type="NCBI Taxonomy" id="29159"/>
    <lineage>
        <taxon>Eukaryota</taxon>
        <taxon>Metazoa</taxon>
        <taxon>Spiralia</taxon>
        <taxon>Lophotrochozoa</taxon>
        <taxon>Mollusca</taxon>
        <taxon>Bivalvia</taxon>
        <taxon>Autobranchia</taxon>
        <taxon>Pteriomorphia</taxon>
        <taxon>Ostreida</taxon>
        <taxon>Ostreoidea</taxon>
        <taxon>Ostreidae</taxon>
        <taxon>Magallana</taxon>
    </lineage>
</organism>
<evidence type="ECO:0000259" key="7">
    <source>
        <dbReference type="PROSITE" id="PS50157"/>
    </source>
</evidence>